<evidence type="ECO:0008006" key="9">
    <source>
        <dbReference type="Google" id="ProtNLM"/>
    </source>
</evidence>
<feature type="transmembrane region" description="Helical" evidence="6">
    <location>
        <begin position="21"/>
        <end position="43"/>
    </location>
</feature>
<name>A0ABX1JGS2_9PSEU</name>
<comment type="similarity">
    <text evidence="2">Belongs to the acetate uptake transporter (AceTr) (TC 2.A.96) family.</text>
</comment>
<evidence type="ECO:0000313" key="7">
    <source>
        <dbReference type="EMBL" id="NKQ58995.1"/>
    </source>
</evidence>
<evidence type="ECO:0000256" key="5">
    <source>
        <dbReference type="ARBA" id="ARBA00023136"/>
    </source>
</evidence>
<feature type="transmembrane region" description="Helical" evidence="6">
    <location>
        <begin position="83"/>
        <end position="104"/>
    </location>
</feature>
<keyword evidence="3 6" id="KW-0812">Transmembrane</keyword>
<sequence>MPTTEPDTRAPDDLARIVLRPIASSAPVGFYAFGVGTILYTALELHWVPLTQTHTLALVLLCFSAPLQVVAGLIGYAARDAGLATAMLIFGLVWATLGTTGLTTPPGGRSAVLGIFLLVIAMVVTGIGGGAVRTRPLLSVLAGFAVVRYVFTGIYELTGVEVFAQISGWAGLPIVLISVYGGTAFLIEDSTGRTVLPLGRRNAARVALQGGLSDQLGRITQEAGVRHQL</sequence>
<evidence type="ECO:0000256" key="3">
    <source>
        <dbReference type="ARBA" id="ARBA00022692"/>
    </source>
</evidence>
<reference evidence="7 8" key="1">
    <citation type="submission" date="2020-04" db="EMBL/GenBank/DDBJ databases">
        <title>Novel species.</title>
        <authorList>
            <person name="Teo W.F.A."/>
            <person name="Lipun K."/>
            <person name="Srisuk N."/>
            <person name="Duangmal K."/>
        </authorList>
    </citation>
    <scope>NUCLEOTIDE SEQUENCE [LARGE SCALE GENOMIC DNA]</scope>
    <source>
        <strain evidence="7 8">K13G38</strain>
    </source>
</reference>
<keyword evidence="5 6" id="KW-0472">Membrane</keyword>
<protein>
    <recommendedName>
        <fullName evidence="9">GPR1/FUN34/yaaH family protein</fullName>
    </recommendedName>
</protein>
<dbReference type="PANTHER" id="PTHR30178:SF3">
    <property type="entry name" value="SUCCINATE-ACETATE_PROTON SYMPORTER SATP"/>
    <property type="match status" value="1"/>
</dbReference>
<feature type="transmembrane region" description="Helical" evidence="6">
    <location>
        <begin position="167"/>
        <end position="187"/>
    </location>
</feature>
<evidence type="ECO:0000256" key="4">
    <source>
        <dbReference type="ARBA" id="ARBA00022989"/>
    </source>
</evidence>
<keyword evidence="8" id="KW-1185">Reference proteome</keyword>
<feature type="transmembrane region" description="Helical" evidence="6">
    <location>
        <begin position="110"/>
        <end position="130"/>
    </location>
</feature>
<dbReference type="EMBL" id="JAAXLS010000073">
    <property type="protein sequence ID" value="NKQ58995.1"/>
    <property type="molecule type" value="Genomic_DNA"/>
</dbReference>
<dbReference type="PANTHER" id="PTHR30178">
    <property type="entry name" value="INNER MEMBRANE PROTEIN YAAH"/>
    <property type="match status" value="1"/>
</dbReference>
<evidence type="ECO:0000256" key="2">
    <source>
        <dbReference type="ARBA" id="ARBA00005587"/>
    </source>
</evidence>
<feature type="transmembrane region" description="Helical" evidence="6">
    <location>
        <begin position="55"/>
        <end position="76"/>
    </location>
</feature>
<evidence type="ECO:0000313" key="8">
    <source>
        <dbReference type="Proteomes" id="UP000715441"/>
    </source>
</evidence>
<evidence type="ECO:0000256" key="6">
    <source>
        <dbReference type="SAM" id="Phobius"/>
    </source>
</evidence>
<dbReference type="RefSeq" id="WP_168523349.1">
    <property type="nucleotide sequence ID" value="NZ_JAAXLS010000073.1"/>
</dbReference>
<comment type="caution">
    <text evidence="7">The sequence shown here is derived from an EMBL/GenBank/DDBJ whole genome shotgun (WGS) entry which is preliminary data.</text>
</comment>
<comment type="subcellular location">
    <subcellularLocation>
        <location evidence="1">Membrane</location>
        <topology evidence="1">Multi-pass membrane protein</topology>
    </subcellularLocation>
</comment>
<dbReference type="Proteomes" id="UP000715441">
    <property type="component" value="Unassembled WGS sequence"/>
</dbReference>
<feature type="transmembrane region" description="Helical" evidence="6">
    <location>
        <begin position="137"/>
        <end position="155"/>
    </location>
</feature>
<organism evidence="7 8">
    <name type="scientific">Amycolatopsis acididurans</name>
    <dbReference type="NCBI Taxonomy" id="2724524"/>
    <lineage>
        <taxon>Bacteria</taxon>
        <taxon>Bacillati</taxon>
        <taxon>Actinomycetota</taxon>
        <taxon>Actinomycetes</taxon>
        <taxon>Pseudonocardiales</taxon>
        <taxon>Pseudonocardiaceae</taxon>
        <taxon>Amycolatopsis</taxon>
    </lineage>
</organism>
<evidence type="ECO:0000256" key="1">
    <source>
        <dbReference type="ARBA" id="ARBA00004141"/>
    </source>
</evidence>
<gene>
    <name evidence="7" type="ORF">HFP15_39750</name>
</gene>
<dbReference type="InterPro" id="IPR000791">
    <property type="entry name" value="Gpr1/Fun34/SatP-like"/>
</dbReference>
<dbReference type="Pfam" id="PF01184">
    <property type="entry name" value="Gpr1_Fun34_YaaH"/>
    <property type="match status" value="1"/>
</dbReference>
<accession>A0ABX1JGS2</accession>
<proteinExistence type="inferred from homology"/>
<keyword evidence="4 6" id="KW-1133">Transmembrane helix</keyword>
<dbReference type="InterPro" id="IPR047623">
    <property type="entry name" value="SatP"/>
</dbReference>